<dbReference type="GO" id="GO:0016740">
    <property type="term" value="F:transferase activity"/>
    <property type="evidence" value="ECO:0007669"/>
    <property type="project" value="UniProtKB-KW"/>
</dbReference>
<keyword evidence="3" id="KW-1185">Reference proteome</keyword>
<organism evidence="2 3">
    <name type="scientific">Ruania alba</name>
    <dbReference type="NCBI Taxonomy" id="648782"/>
    <lineage>
        <taxon>Bacteria</taxon>
        <taxon>Bacillati</taxon>
        <taxon>Actinomycetota</taxon>
        <taxon>Actinomycetes</taxon>
        <taxon>Micrococcales</taxon>
        <taxon>Ruaniaceae</taxon>
        <taxon>Ruania</taxon>
    </lineage>
</organism>
<dbReference type="Pfam" id="PF04230">
    <property type="entry name" value="PS_pyruv_trans"/>
    <property type="match status" value="1"/>
</dbReference>
<sequence length="440" mass="48015">MTTDTAAPARRILLRSSWATVNIGDVAHSPGAAAVLHEADPEAQITLWAVRLNDRERAMFAERQPWLEVVEGRFDEHDVASTPELARAWEEADLLVHGSGSGLVAGRDMYRWQRTGRPYGVFGITYDPFGLLTPSTLAQARAQIEALPGDYMYERDRELFAGAAFLYCRDSLSSDYLASQGTGAPCLEWGPDATFAYDLADDHAAAALIATLDLRPGFLIAVPRSRYAPYHRIYDRVPQQLDHYKDAVNAAHDEQDMAVLASAITSWVRRTGQDVLIGPEMSYAVQLAAEHFPRILPSDVAPRVRVLTEYWDLPTATAVYRQAAAVLSMDCHSPILATAVGTPSLYLRQPTETIKGVMFADLGAPERVVEIEAHDAAERLAAALAELAADDGRSAREQTVRMREQAQARLAQMAEHAVSAAGRARTGLAVASAAGPLPRE</sequence>
<dbReference type="PANTHER" id="PTHR36836:SF1">
    <property type="entry name" value="COLANIC ACID BIOSYNTHESIS PROTEIN WCAK"/>
    <property type="match status" value="1"/>
</dbReference>
<accession>A0A1H5N741</accession>
<protein>
    <submittedName>
        <fullName evidence="2">Polysaccharide pyruvyl transferase</fullName>
    </submittedName>
</protein>
<reference evidence="3" key="1">
    <citation type="submission" date="2016-10" db="EMBL/GenBank/DDBJ databases">
        <authorList>
            <person name="Varghese N."/>
            <person name="Submissions S."/>
        </authorList>
    </citation>
    <scope>NUCLEOTIDE SEQUENCE [LARGE SCALE GENOMIC DNA]</scope>
    <source>
        <strain evidence="3">DSM 21368</strain>
    </source>
</reference>
<feature type="domain" description="Polysaccharide pyruvyl transferase" evidence="1">
    <location>
        <begin position="22"/>
        <end position="347"/>
    </location>
</feature>
<keyword evidence="2" id="KW-0808">Transferase</keyword>
<name>A0A1H5N741_9MICO</name>
<gene>
    <name evidence="2" type="ORF">SAMN04488554_3932</name>
</gene>
<evidence type="ECO:0000259" key="1">
    <source>
        <dbReference type="Pfam" id="PF04230"/>
    </source>
</evidence>
<dbReference type="PANTHER" id="PTHR36836">
    <property type="entry name" value="COLANIC ACID BIOSYNTHESIS PROTEIN WCAK"/>
    <property type="match status" value="1"/>
</dbReference>
<proteinExistence type="predicted"/>
<dbReference type="AlphaFoldDB" id="A0A1H5N741"/>
<dbReference type="InterPro" id="IPR007345">
    <property type="entry name" value="Polysacch_pyruvyl_Trfase"/>
</dbReference>
<dbReference type="STRING" id="648782.SAMN04488554_3932"/>
<evidence type="ECO:0000313" key="3">
    <source>
        <dbReference type="Proteomes" id="UP000199220"/>
    </source>
</evidence>
<dbReference type="Proteomes" id="UP000199220">
    <property type="component" value="Unassembled WGS sequence"/>
</dbReference>
<dbReference type="RefSeq" id="WP_175477232.1">
    <property type="nucleotide sequence ID" value="NZ_FNTX01000002.1"/>
</dbReference>
<dbReference type="EMBL" id="FNTX01000002">
    <property type="protein sequence ID" value="SEE96488.1"/>
    <property type="molecule type" value="Genomic_DNA"/>
</dbReference>
<evidence type="ECO:0000313" key="2">
    <source>
        <dbReference type="EMBL" id="SEE96488.1"/>
    </source>
</evidence>